<keyword evidence="6" id="KW-0663">Pyridoxal phosphate</keyword>
<dbReference type="InterPro" id="IPR015422">
    <property type="entry name" value="PyrdxlP-dep_Trfase_small"/>
</dbReference>
<evidence type="ECO:0000256" key="4">
    <source>
        <dbReference type="ARBA" id="ARBA00022576"/>
    </source>
</evidence>
<keyword evidence="9" id="KW-1185">Reference proteome</keyword>
<dbReference type="Pfam" id="PF00155">
    <property type="entry name" value="Aminotran_1_2"/>
    <property type="match status" value="1"/>
</dbReference>
<feature type="domain" description="Aminotransferase class I/classII large" evidence="7">
    <location>
        <begin position="52"/>
        <end position="394"/>
    </location>
</feature>
<sequence length="404" mass="42973">MTDLTPTYRFAPAFQAPTGSAIRELFKYLSLPGMISFAGGYPATAFFDQPHLAAAAERALRESAVDCLQYAATDGLPLLREQLAGLMGRRGAAVTVDDLMVTTGSQQGLDLLIKVLLSPGERVLVECPTYPAALQAFRLAGLQVDSAVTDGDGLDTDSLAEQLARQPRGSLRLLYCVPTFANPTGACLPLERRLALLALAVEHDFLIVEDDPYGALRFTGQEVPSLLALAPQVDGASGRVVHLSSLSKVVAPGLRIGWLIAPAPIRQRCVIAKQTVDLCTAPWAQQIAALYLADGALERALPALARGYGEKCARMLAGLEGLSDVVQVSPPQGGMFIWGRCRGGVDASALLQRAIEERVMFVPGSPFYAAHPDASSLRLSFAAPSLEQIDEGLLRLGRAAGRLL</sequence>
<comment type="subunit">
    <text evidence="3">Homodimer.</text>
</comment>
<evidence type="ECO:0000256" key="5">
    <source>
        <dbReference type="ARBA" id="ARBA00022679"/>
    </source>
</evidence>
<dbReference type="GO" id="GO:1901605">
    <property type="term" value="P:alpha-amino acid metabolic process"/>
    <property type="evidence" value="ECO:0007669"/>
    <property type="project" value="TreeGrafter"/>
</dbReference>
<dbReference type="KEGG" id="pez:HWQ56_07820"/>
<evidence type="ECO:0000256" key="2">
    <source>
        <dbReference type="ARBA" id="ARBA00007441"/>
    </source>
</evidence>
<proteinExistence type="inferred from homology"/>
<dbReference type="SUPFAM" id="SSF53383">
    <property type="entry name" value="PLP-dependent transferases"/>
    <property type="match status" value="1"/>
</dbReference>
<dbReference type="GO" id="GO:0008483">
    <property type="term" value="F:transaminase activity"/>
    <property type="evidence" value="ECO:0007669"/>
    <property type="project" value="UniProtKB-KW"/>
</dbReference>
<evidence type="ECO:0000259" key="7">
    <source>
        <dbReference type="Pfam" id="PF00155"/>
    </source>
</evidence>
<dbReference type="PANTHER" id="PTHR42790:SF19">
    <property type="entry name" value="KYNURENINE_ALPHA-AMINOADIPATE AMINOTRANSFERASE, MITOCHONDRIAL"/>
    <property type="match status" value="1"/>
</dbReference>
<dbReference type="InterPro" id="IPR004839">
    <property type="entry name" value="Aminotransferase_I/II_large"/>
</dbReference>
<dbReference type="Gene3D" id="3.90.1150.10">
    <property type="entry name" value="Aspartate Aminotransferase, domain 1"/>
    <property type="match status" value="1"/>
</dbReference>
<dbReference type="CDD" id="cd00609">
    <property type="entry name" value="AAT_like"/>
    <property type="match status" value="1"/>
</dbReference>
<dbReference type="GO" id="GO:0030170">
    <property type="term" value="F:pyridoxal phosphate binding"/>
    <property type="evidence" value="ECO:0007669"/>
    <property type="project" value="InterPro"/>
</dbReference>
<evidence type="ECO:0000256" key="6">
    <source>
        <dbReference type="ARBA" id="ARBA00022898"/>
    </source>
</evidence>
<dbReference type="PANTHER" id="PTHR42790">
    <property type="entry name" value="AMINOTRANSFERASE"/>
    <property type="match status" value="1"/>
</dbReference>
<dbReference type="FunFam" id="3.40.640.10:FF:000053">
    <property type="entry name" value="Aminotransferase, class I"/>
    <property type="match status" value="1"/>
</dbReference>
<evidence type="ECO:0000256" key="1">
    <source>
        <dbReference type="ARBA" id="ARBA00001933"/>
    </source>
</evidence>
<keyword evidence="4 8" id="KW-0032">Aminotransferase</keyword>
<reference evidence="8 9" key="1">
    <citation type="submission" date="2020-06" db="EMBL/GenBank/DDBJ databases">
        <title>Pseudomonas eucalypticola sp. nov., an endophyte of Eucalyptus dunnii leaves with biocontrol ability of eucalyptus leaf blight.</title>
        <authorList>
            <person name="Liu Y."/>
            <person name="Song Z."/>
            <person name="Zeng H."/>
            <person name="Lu M."/>
            <person name="Wang X."/>
            <person name="Lian X."/>
            <person name="Zhang Q."/>
        </authorList>
    </citation>
    <scope>NUCLEOTIDE SEQUENCE [LARGE SCALE GENOMIC DNA]</scope>
    <source>
        <strain evidence="8 9">NP-1</strain>
    </source>
</reference>
<dbReference type="Gene3D" id="3.40.640.10">
    <property type="entry name" value="Type I PLP-dependent aspartate aminotransferase-like (Major domain)"/>
    <property type="match status" value="1"/>
</dbReference>
<evidence type="ECO:0000313" key="9">
    <source>
        <dbReference type="Proteomes" id="UP000509568"/>
    </source>
</evidence>
<dbReference type="InterPro" id="IPR015424">
    <property type="entry name" value="PyrdxlP-dep_Trfase"/>
</dbReference>
<dbReference type="AlphaFoldDB" id="A0A7D5DDX9"/>
<accession>A0A7D5DDX9</accession>
<dbReference type="EMBL" id="CP056030">
    <property type="protein sequence ID" value="QKZ07621.1"/>
    <property type="molecule type" value="Genomic_DNA"/>
</dbReference>
<dbReference type="Proteomes" id="UP000509568">
    <property type="component" value="Chromosome"/>
</dbReference>
<dbReference type="InterPro" id="IPR050859">
    <property type="entry name" value="Class-I_PLP-dep_aminotransf"/>
</dbReference>
<comment type="cofactor">
    <cofactor evidence="1">
        <name>pyridoxal 5'-phosphate</name>
        <dbReference type="ChEBI" id="CHEBI:597326"/>
    </cofactor>
</comment>
<name>A0A7D5DDX9_9PSED</name>
<evidence type="ECO:0000256" key="3">
    <source>
        <dbReference type="ARBA" id="ARBA00011738"/>
    </source>
</evidence>
<keyword evidence="5 8" id="KW-0808">Transferase</keyword>
<comment type="similarity">
    <text evidence="2">Belongs to the class-I pyridoxal-phosphate-dependent aminotransferase family.</text>
</comment>
<organism evidence="8 9">
    <name type="scientific">Pseudomonas eucalypticola</name>
    <dbReference type="NCBI Taxonomy" id="2599595"/>
    <lineage>
        <taxon>Bacteria</taxon>
        <taxon>Pseudomonadati</taxon>
        <taxon>Pseudomonadota</taxon>
        <taxon>Gammaproteobacteria</taxon>
        <taxon>Pseudomonadales</taxon>
        <taxon>Pseudomonadaceae</taxon>
        <taxon>Pseudomonas</taxon>
    </lineage>
</organism>
<dbReference type="InterPro" id="IPR015421">
    <property type="entry name" value="PyrdxlP-dep_Trfase_major"/>
</dbReference>
<gene>
    <name evidence="8" type="ORF">HWQ56_07820</name>
</gene>
<evidence type="ECO:0000313" key="8">
    <source>
        <dbReference type="EMBL" id="QKZ07621.1"/>
    </source>
</evidence>
<protein>
    <submittedName>
        <fullName evidence="8">PLP-dependent aminotransferase family protein</fullName>
    </submittedName>
</protein>